<feature type="binding site" evidence="7">
    <location>
        <begin position="413"/>
        <end position="416"/>
    </location>
    <ligand>
        <name>meso-2,6-diaminopimelate</name>
        <dbReference type="ChEBI" id="CHEBI:57791"/>
    </ligand>
</feature>
<reference evidence="12 13" key="2">
    <citation type="journal article" date="2013" name="PLoS ONE">
        <title>INDIGO - INtegrated Data Warehouse of MIcrobial GenOmes with Examples from the Red Sea Extremophiles.</title>
        <authorList>
            <person name="Alam I."/>
            <person name="Antunes A."/>
            <person name="Kamau A.A."/>
            <person name="Ba Alawi W."/>
            <person name="Kalkatawi M."/>
            <person name="Stingl U."/>
            <person name="Bajic V.B."/>
        </authorList>
    </citation>
    <scope>NUCLEOTIDE SEQUENCE [LARGE SCALE GENOMIC DNA]</scope>
    <source>
        <strain evidence="12 13">SSD-17B</strain>
    </source>
</reference>
<keyword evidence="6 7" id="KW-0961">Cell wall biogenesis/degradation</keyword>
<dbReference type="EMBL" id="AFNU02000003">
    <property type="protein sequence ID" value="ERJ12849.1"/>
    <property type="molecule type" value="Genomic_DNA"/>
</dbReference>
<dbReference type="Pfam" id="PF02875">
    <property type="entry name" value="Mur_ligase_C"/>
    <property type="match status" value="1"/>
</dbReference>
<dbReference type="GO" id="GO:0051301">
    <property type="term" value="P:cell division"/>
    <property type="evidence" value="ECO:0007669"/>
    <property type="project" value="UniProtKB-KW"/>
</dbReference>
<dbReference type="Gene3D" id="3.40.1390.10">
    <property type="entry name" value="MurE/MurF, N-terminal domain"/>
    <property type="match status" value="1"/>
</dbReference>
<dbReference type="InterPro" id="IPR004101">
    <property type="entry name" value="Mur_ligase_C"/>
</dbReference>
<dbReference type="InterPro" id="IPR000713">
    <property type="entry name" value="Mur_ligase_N"/>
</dbReference>
<keyword evidence="3 7" id="KW-0133">Cell shape</keyword>
<comment type="caution">
    <text evidence="7">Lacks conserved residue(s) required for the propagation of feature annotation.</text>
</comment>
<dbReference type="Pfam" id="PF08245">
    <property type="entry name" value="Mur_ligase_M"/>
    <property type="match status" value="1"/>
</dbReference>
<evidence type="ECO:0000313" key="12">
    <source>
        <dbReference type="EMBL" id="ERJ12849.1"/>
    </source>
</evidence>
<dbReference type="Gene3D" id="3.90.190.20">
    <property type="entry name" value="Mur ligase, C-terminal domain"/>
    <property type="match status" value="1"/>
</dbReference>
<dbReference type="OrthoDB" id="9800958at2"/>
<dbReference type="eggNOG" id="COG0769">
    <property type="taxonomic scope" value="Bacteria"/>
</dbReference>
<comment type="pathway">
    <text evidence="7 8">Cell wall biogenesis; peptidoglycan biosynthesis.</text>
</comment>
<evidence type="ECO:0000259" key="11">
    <source>
        <dbReference type="Pfam" id="PF08245"/>
    </source>
</evidence>
<dbReference type="GO" id="GO:0071555">
    <property type="term" value="P:cell wall organization"/>
    <property type="evidence" value="ECO:0007669"/>
    <property type="project" value="UniProtKB-KW"/>
</dbReference>
<proteinExistence type="inferred from homology"/>
<comment type="caution">
    <text evidence="12">The sequence shown here is derived from an EMBL/GenBank/DDBJ whole genome shotgun (WGS) entry which is preliminary data.</text>
</comment>
<dbReference type="SUPFAM" id="SSF63418">
    <property type="entry name" value="MurE/MurF N-terminal domain"/>
    <property type="match status" value="1"/>
</dbReference>
<dbReference type="GO" id="GO:0005737">
    <property type="term" value="C:cytoplasm"/>
    <property type="evidence" value="ECO:0007669"/>
    <property type="project" value="UniProtKB-SubCell"/>
</dbReference>
<feature type="binding site" evidence="7">
    <location>
        <position position="31"/>
    </location>
    <ligand>
        <name>UDP-N-acetyl-alpha-D-muramoyl-L-alanyl-D-glutamate</name>
        <dbReference type="ChEBI" id="CHEBI:83900"/>
    </ligand>
</feature>
<dbReference type="Proteomes" id="UP000005707">
    <property type="component" value="Unassembled WGS sequence"/>
</dbReference>
<evidence type="ECO:0000256" key="3">
    <source>
        <dbReference type="ARBA" id="ARBA00022960"/>
    </source>
</evidence>
<evidence type="ECO:0000256" key="6">
    <source>
        <dbReference type="ARBA" id="ARBA00023316"/>
    </source>
</evidence>
<keyword evidence="7" id="KW-0460">Magnesium</keyword>
<dbReference type="SUPFAM" id="SSF53244">
    <property type="entry name" value="MurD-like peptide ligases, peptide-binding domain"/>
    <property type="match status" value="1"/>
</dbReference>
<dbReference type="InterPro" id="IPR035911">
    <property type="entry name" value="MurE/MurF_N"/>
</dbReference>
<dbReference type="GO" id="GO:0009252">
    <property type="term" value="P:peptidoglycan biosynthetic process"/>
    <property type="evidence" value="ECO:0007669"/>
    <property type="project" value="UniProtKB-UniRule"/>
</dbReference>
<sequence>MTLSDILKKAQIHYNPSDVIDHDVHNITVNSNTVMSNDVFIAIKGETNDGHYFIRDAVKNGAKTIVLEDDYFKREDDNERINYILVHDTRKVVAILADLYYQQASRKVNLVGVTGTNGKTTITTLMNNMFRSMKIPSTLMGTNGIFLKEEKIKTINTTPSPIEINRLIRKSLDYGVKDVVMEVSSHAIKQQRVARLDYNTIIVTNFSHDHLDYHKTFDDYFYSKASLLSSLGSYPNGKKVLLNGDDKYFKNFLRLTNVDYYTYGVNEENDLIAKNIVCSLDSIEFDVYHHNKYLGTCSVHDMFGFFNVYNLLALIGYFYVNGYDMNEVFLHVKELNSSYGRMERVKNEYNLNIFIDYAHSPDSVWRIINEVKVITDKRIVCVIGTGGDRDKLKRPIIGKLVTNLADYVVFTSDNPRNEEPGKIINDILKGVSKNNYVVIEERNEAIKHAVTVMDQNDIVLILGKGHEHYQIINGKQYPFNDKIEVEKSIKKRFELKNKTLDVECE</sequence>
<comment type="cofactor">
    <cofactor evidence="7">
        <name>Mg(2+)</name>
        <dbReference type="ChEBI" id="CHEBI:18420"/>
    </cofactor>
</comment>
<dbReference type="InParanoid" id="F7PVI3"/>
<feature type="binding site" evidence="7">
    <location>
        <begin position="157"/>
        <end position="158"/>
    </location>
    <ligand>
        <name>UDP-N-acetyl-alpha-D-muramoyl-L-alanyl-D-glutamate</name>
        <dbReference type="ChEBI" id="CHEBI:83900"/>
    </ligand>
</feature>
<organism evidence="12 13">
    <name type="scientific">Haloplasma contractile SSD-17B</name>
    <dbReference type="NCBI Taxonomy" id="1033810"/>
    <lineage>
        <taxon>Bacteria</taxon>
        <taxon>Bacillati</taxon>
        <taxon>Mycoplasmatota</taxon>
        <taxon>Mollicutes</taxon>
        <taxon>Haloplasmatales</taxon>
        <taxon>Haloplasmataceae</taxon>
        <taxon>Haloplasma</taxon>
    </lineage>
</organism>
<keyword evidence="7" id="KW-0547">Nucleotide-binding</keyword>
<comment type="subcellular location">
    <subcellularLocation>
        <location evidence="7 8">Cytoplasm</location>
    </subcellularLocation>
</comment>
<dbReference type="UniPathway" id="UPA00219"/>
<dbReference type="STRING" id="1033810.HLPCO_001189"/>
<dbReference type="EC" id="6.3.2.13" evidence="7"/>
<comment type="PTM">
    <text evidence="7">Carboxylation is probably crucial for Mg(2+) binding and, consequently, for the gamma-phosphate positioning of ATP.</text>
</comment>
<keyword evidence="7 12" id="KW-0436">Ligase</keyword>
<keyword evidence="13" id="KW-1185">Reference proteome</keyword>
<keyword evidence="7" id="KW-0067">ATP-binding</keyword>
<dbReference type="Gene3D" id="3.40.1190.10">
    <property type="entry name" value="Mur-like, catalytic domain"/>
    <property type="match status" value="1"/>
</dbReference>
<dbReference type="SUPFAM" id="SSF53623">
    <property type="entry name" value="MurD-like peptide ligases, catalytic domain"/>
    <property type="match status" value="1"/>
</dbReference>
<evidence type="ECO:0000313" key="13">
    <source>
        <dbReference type="Proteomes" id="UP000005707"/>
    </source>
</evidence>
<dbReference type="Pfam" id="PF01225">
    <property type="entry name" value="Mur_ligase"/>
    <property type="match status" value="1"/>
</dbReference>
<gene>
    <name evidence="12" type="primary">murE2</name>
    <name evidence="7" type="synonym">murE</name>
    <name evidence="12" type="ORF">HLPCO_001189</name>
</gene>
<dbReference type="InterPro" id="IPR005761">
    <property type="entry name" value="UDP-N-AcMur-Glu-dNH2Pim_ligase"/>
</dbReference>
<evidence type="ECO:0000256" key="1">
    <source>
        <dbReference type="ARBA" id="ARBA00005898"/>
    </source>
</evidence>
<dbReference type="NCBIfam" id="TIGR01085">
    <property type="entry name" value="murE"/>
    <property type="match status" value="1"/>
</dbReference>
<comment type="catalytic activity">
    <reaction evidence="7">
        <text>UDP-N-acetyl-alpha-D-muramoyl-L-alanyl-D-glutamate + meso-2,6-diaminopimelate + ATP = UDP-N-acetyl-alpha-D-muramoyl-L-alanyl-gamma-D-glutamyl-meso-2,6-diaminopimelate + ADP + phosphate + H(+)</text>
        <dbReference type="Rhea" id="RHEA:23676"/>
        <dbReference type="ChEBI" id="CHEBI:15378"/>
        <dbReference type="ChEBI" id="CHEBI:30616"/>
        <dbReference type="ChEBI" id="CHEBI:43474"/>
        <dbReference type="ChEBI" id="CHEBI:57791"/>
        <dbReference type="ChEBI" id="CHEBI:83900"/>
        <dbReference type="ChEBI" id="CHEBI:83905"/>
        <dbReference type="ChEBI" id="CHEBI:456216"/>
        <dbReference type="EC" id="6.3.2.13"/>
    </reaction>
</comment>
<feature type="binding site" evidence="7">
    <location>
        <position position="192"/>
    </location>
    <ligand>
        <name>UDP-N-acetyl-alpha-D-muramoyl-L-alanyl-D-glutamate</name>
        <dbReference type="ChEBI" id="CHEBI:83900"/>
    </ligand>
</feature>
<feature type="short sequence motif" description="Meso-diaminopimelate recognition motif" evidence="7">
    <location>
        <begin position="413"/>
        <end position="416"/>
    </location>
</feature>
<evidence type="ECO:0000256" key="7">
    <source>
        <dbReference type="HAMAP-Rule" id="MF_00208"/>
    </source>
</evidence>
<keyword evidence="7" id="KW-0963">Cytoplasm</keyword>
<dbReference type="GO" id="GO:0005524">
    <property type="term" value="F:ATP binding"/>
    <property type="evidence" value="ECO:0007669"/>
    <property type="project" value="UniProtKB-UniRule"/>
</dbReference>
<dbReference type="AlphaFoldDB" id="F7PVI3"/>
<keyword evidence="4 7" id="KW-0573">Peptidoglycan synthesis</keyword>
<evidence type="ECO:0000259" key="9">
    <source>
        <dbReference type="Pfam" id="PF01225"/>
    </source>
</evidence>
<keyword evidence="2 7" id="KW-0132">Cell division</keyword>
<feature type="domain" description="Mur ligase N-terminal catalytic" evidence="9">
    <location>
        <begin position="24"/>
        <end position="101"/>
    </location>
</feature>
<feature type="modified residue" description="N6-carboxylysine" evidence="7">
    <location>
        <position position="224"/>
    </location>
</feature>
<feature type="binding site" evidence="7">
    <location>
        <begin position="115"/>
        <end position="121"/>
    </location>
    <ligand>
        <name>ATP</name>
        <dbReference type="ChEBI" id="CHEBI:30616"/>
    </ligand>
</feature>
<reference evidence="12 13" key="1">
    <citation type="journal article" date="2011" name="J. Bacteriol.">
        <title>Genome sequence of Haloplasma contractile, an unusual contractile bacterium from a deep-sea anoxic brine lake.</title>
        <authorList>
            <person name="Antunes A."/>
            <person name="Alam I."/>
            <person name="El Dorry H."/>
            <person name="Siam R."/>
            <person name="Robertson A."/>
            <person name="Bajic V.B."/>
            <person name="Stingl U."/>
        </authorList>
    </citation>
    <scope>NUCLEOTIDE SEQUENCE [LARGE SCALE GENOMIC DNA]</scope>
    <source>
        <strain evidence="12 13">SSD-17B</strain>
    </source>
</reference>
<feature type="domain" description="Mur ligase central" evidence="11">
    <location>
        <begin position="113"/>
        <end position="315"/>
    </location>
</feature>
<protein>
    <recommendedName>
        <fullName evidence="7">UDP-N-acetylmuramoyl-L-alanyl-D-glutamate--2,6-diaminopimelate ligase</fullName>
        <ecNumber evidence="7">6.3.2.13</ecNumber>
    </recommendedName>
    <alternativeName>
        <fullName evidence="7">Meso-A2pm-adding enzyme</fullName>
    </alternativeName>
    <alternativeName>
        <fullName evidence="7">Meso-diaminopimelate-adding enzyme</fullName>
    </alternativeName>
    <alternativeName>
        <fullName evidence="7">UDP-MurNAc-L-Ala-D-Glu:meso-diaminopimelate ligase</fullName>
    </alternativeName>
    <alternativeName>
        <fullName evidence="7">UDP-MurNAc-tripeptide synthetase</fullName>
    </alternativeName>
    <alternativeName>
        <fullName evidence="7">UDP-N-acetylmuramyl-tripeptide synthetase</fullName>
    </alternativeName>
</protein>
<dbReference type="InterPro" id="IPR036615">
    <property type="entry name" value="Mur_ligase_C_dom_sf"/>
</dbReference>
<dbReference type="PANTHER" id="PTHR23135:SF4">
    <property type="entry name" value="UDP-N-ACETYLMURAMOYL-L-ALANYL-D-GLUTAMATE--2,6-DIAMINOPIMELATE LIGASE MURE HOMOLOG, CHLOROPLASTIC"/>
    <property type="match status" value="1"/>
</dbReference>
<evidence type="ECO:0000259" key="10">
    <source>
        <dbReference type="Pfam" id="PF02875"/>
    </source>
</evidence>
<feature type="binding site" evidence="7">
    <location>
        <position position="184"/>
    </location>
    <ligand>
        <name>UDP-N-acetyl-alpha-D-muramoyl-L-alanyl-D-glutamate</name>
        <dbReference type="ChEBI" id="CHEBI:83900"/>
    </ligand>
</feature>
<feature type="binding site" evidence="7">
    <location>
        <position position="389"/>
    </location>
    <ligand>
        <name>meso-2,6-diaminopimelate</name>
        <dbReference type="ChEBI" id="CHEBI:57791"/>
    </ligand>
</feature>
<keyword evidence="5 7" id="KW-0131">Cell cycle</keyword>
<dbReference type="HAMAP" id="MF_00208">
    <property type="entry name" value="MurE"/>
    <property type="match status" value="1"/>
</dbReference>
<feature type="binding site" evidence="7">
    <location>
        <position position="190"/>
    </location>
    <ligand>
        <name>UDP-N-acetyl-alpha-D-muramoyl-L-alanyl-D-glutamate</name>
        <dbReference type="ChEBI" id="CHEBI:83900"/>
    </ligand>
</feature>
<dbReference type="GO" id="GO:0008765">
    <property type="term" value="F:UDP-N-acetylmuramoylalanyl-D-glutamate-2,6-diaminopimelate ligase activity"/>
    <property type="evidence" value="ECO:0007669"/>
    <property type="project" value="UniProtKB-UniRule"/>
</dbReference>
<comment type="similarity">
    <text evidence="1 7">Belongs to the MurCDEF family. MurE subfamily.</text>
</comment>
<dbReference type="NCBIfam" id="NF001126">
    <property type="entry name" value="PRK00139.1-4"/>
    <property type="match status" value="1"/>
</dbReference>
<dbReference type="GO" id="GO:0008360">
    <property type="term" value="P:regulation of cell shape"/>
    <property type="evidence" value="ECO:0007669"/>
    <property type="project" value="UniProtKB-KW"/>
</dbReference>
<feature type="binding site" evidence="7">
    <location>
        <position position="156"/>
    </location>
    <ligand>
        <name>UDP-N-acetyl-alpha-D-muramoyl-L-alanyl-D-glutamate</name>
        <dbReference type="ChEBI" id="CHEBI:83900"/>
    </ligand>
</feature>
<dbReference type="FunCoup" id="F7PVI3">
    <property type="interactions" value="413"/>
</dbReference>
<dbReference type="PANTHER" id="PTHR23135">
    <property type="entry name" value="MUR LIGASE FAMILY MEMBER"/>
    <property type="match status" value="1"/>
</dbReference>
<evidence type="ECO:0000256" key="4">
    <source>
        <dbReference type="ARBA" id="ARBA00022984"/>
    </source>
</evidence>
<evidence type="ECO:0000256" key="2">
    <source>
        <dbReference type="ARBA" id="ARBA00022618"/>
    </source>
</evidence>
<feature type="domain" description="Mur ligase C-terminal" evidence="10">
    <location>
        <begin position="340"/>
        <end position="465"/>
    </location>
</feature>
<dbReference type="GO" id="GO:0000287">
    <property type="term" value="F:magnesium ion binding"/>
    <property type="evidence" value="ECO:0007669"/>
    <property type="project" value="UniProtKB-UniRule"/>
</dbReference>
<dbReference type="InterPro" id="IPR036565">
    <property type="entry name" value="Mur-like_cat_sf"/>
</dbReference>
<dbReference type="RefSeq" id="WP_008825738.1">
    <property type="nucleotide sequence ID" value="NZ_AFNU02000003.1"/>
</dbReference>
<feature type="binding site" evidence="7">
    <location>
        <position position="467"/>
    </location>
    <ligand>
        <name>meso-2,6-diaminopimelate</name>
        <dbReference type="ChEBI" id="CHEBI:57791"/>
    </ligand>
</feature>
<evidence type="ECO:0000256" key="5">
    <source>
        <dbReference type="ARBA" id="ARBA00023306"/>
    </source>
</evidence>
<comment type="function">
    <text evidence="7">Catalyzes the addition of meso-diaminopimelic acid to the nucleotide precursor UDP-N-acetylmuramoyl-L-alanyl-D-glutamate (UMAG) in the biosynthesis of bacterial cell-wall peptidoglycan.</text>
</comment>
<dbReference type="InterPro" id="IPR013221">
    <property type="entry name" value="Mur_ligase_cen"/>
</dbReference>
<accession>F7PVI3</accession>
<feature type="binding site" evidence="7">
    <location>
        <position position="463"/>
    </location>
    <ligand>
        <name>meso-2,6-diaminopimelate</name>
        <dbReference type="ChEBI" id="CHEBI:57791"/>
    </ligand>
</feature>
<name>F7PVI3_9MOLU</name>
<evidence type="ECO:0000256" key="8">
    <source>
        <dbReference type="RuleBase" id="RU004135"/>
    </source>
</evidence>